<keyword evidence="3" id="KW-1185">Reference proteome</keyword>
<protein>
    <submittedName>
        <fullName evidence="2">Uncharacterized protein</fullName>
    </submittedName>
</protein>
<dbReference type="AlphaFoldDB" id="A0AAN9NZM3"/>
<name>A0AAN9NZM3_PHACN</name>
<accession>A0AAN9NZM3</accession>
<proteinExistence type="predicted"/>
<feature type="coiled-coil region" evidence="1">
    <location>
        <begin position="22"/>
        <end position="81"/>
    </location>
</feature>
<keyword evidence="1" id="KW-0175">Coiled coil</keyword>
<dbReference type="EMBL" id="JAYMYR010000001">
    <property type="protein sequence ID" value="KAK7382334.1"/>
    <property type="molecule type" value="Genomic_DNA"/>
</dbReference>
<reference evidence="2 3" key="1">
    <citation type="submission" date="2024-01" db="EMBL/GenBank/DDBJ databases">
        <title>The genomes of 5 underutilized Papilionoideae crops provide insights into root nodulation and disease resistanc.</title>
        <authorList>
            <person name="Jiang F."/>
        </authorList>
    </citation>
    <scope>NUCLEOTIDE SEQUENCE [LARGE SCALE GENOMIC DNA]</scope>
    <source>
        <strain evidence="2">JINMINGXINNONG_FW02</strain>
        <tissue evidence="2">Leaves</tissue>
    </source>
</reference>
<sequence length="150" mass="16632">MSLEESKRNLLHLKKEFNAGSTKNLEVQLTDTRNEIGVLREQMESRKNSGLDALKSVSLDLDDAKKSLQKLKEPLKEAEVEKAIEASALEQIMVLSVETNASHSSTSEFVARITISMEELVTLLHKVEESDKLPDINVDVAKAQVEATKG</sequence>
<dbReference type="Proteomes" id="UP001374584">
    <property type="component" value="Unassembled WGS sequence"/>
</dbReference>
<organism evidence="2 3">
    <name type="scientific">Phaseolus coccineus</name>
    <name type="common">Scarlet runner bean</name>
    <name type="synonym">Phaseolus multiflorus</name>
    <dbReference type="NCBI Taxonomy" id="3886"/>
    <lineage>
        <taxon>Eukaryota</taxon>
        <taxon>Viridiplantae</taxon>
        <taxon>Streptophyta</taxon>
        <taxon>Embryophyta</taxon>
        <taxon>Tracheophyta</taxon>
        <taxon>Spermatophyta</taxon>
        <taxon>Magnoliopsida</taxon>
        <taxon>eudicotyledons</taxon>
        <taxon>Gunneridae</taxon>
        <taxon>Pentapetalae</taxon>
        <taxon>rosids</taxon>
        <taxon>fabids</taxon>
        <taxon>Fabales</taxon>
        <taxon>Fabaceae</taxon>
        <taxon>Papilionoideae</taxon>
        <taxon>50 kb inversion clade</taxon>
        <taxon>NPAAA clade</taxon>
        <taxon>indigoferoid/millettioid clade</taxon>
        <taxon>Phaseoleae</taxon>
        <taxon>Phaseolus</taxon>
    </lineage>
</organism>
<evidence type="ECO:0000313" key="3">
    <source>
        <dbReference type="Proteomes" id="UP001374584"/>
    </source>
</evidence>
<evidence type="ECO:0000256" key="1">
    <source>
        <dbReference type="SAM" id="Coils"/>
    </source>
</evidence>
<gene>
    <name evidence="2" type="ORF">VNO80_01185</name>
</gene>
<comment type="caution">
    <text evidence="2">The sequence shown here is derived from an EMBL/GenBank/DDBJ whole genome shotgun (WGS) entry which is preliminary data.</text>
</comment>
<evidence type="ECO:0000313" key="2">
    <source>
        <dbReference type="EMBL" id="KAK7382334.1"/>
    </source>
</evidence>